<dbReference type="PANTHER" id="PTHR11601:SF34">
    <property type="entry name" value="CYSTEINE DESULFURASE"/>
    <property type="match status" value="1"/>
</dbReference>
<comment type="caution">
    <text evidence="10">The sequence shown here is derived from an EMBL/GenBank/DDBJ whole genome shotgun (WGS) entry which is preliminary data.</text>
</comment>
<keyword evidence="3" id="KW-0808">Transferase</keyword>
<keyword evidence="7" id="KW-0411">Iron-sulfur</keyword>
<dbReference type="Proteomes" id="UP001057291">
    <property type="component" value="Unassembled WGS sequence"/>
</dbReference>
<dbReference type="InterPro" id="IPR015424">
    <property type="entry name" value="PyrdxlP-dep_Trfase"/>
</dbReference>
<feature type="domain" description="Aminotransferase class V" evidence="9">
    <location>
        <begin position="1"/>
        <end position="347"/>
    </location>
</feature>
<evidence type="ECO:0000256" key="3">
    <source>
        <dbReference type="ARBA" id="ARBA00022679"/>
    </source>
</evidence>
<sequence length="368" mass="40435">MEPFLTTLFGNPSSLHQFGLTVKEAVEKARETVAHAIGARPKEIIFTGSGTESDNIAVLGTARYLRQQKKGNHIIVSQIEHPAVLEAARALEREGFEVTYLPVDENGRVSIIELERELRPETILVSIMHANNVTGTVQPIAEIGSLLHERHVIFHTDAIQSFGKIPVDVNDLHVDLLSINAHKLGGPKGIAALYMRKGIRVTPLVYGGGQERGIRPATQNVAGIVGFAKAAELAMTERVREQERLERLRSRLLDKLQSSISGLKMNGDTKYHLPNIINISVDQIEGQALMLELDRLGFATSSGSACSSGNHEPSYVLLAMNKSTEHALESLRISMGSSTTEQSVDELAEALHQVVTEWRRARNIPFTH</sequence>
<evidence type="ECO:0000256" key="6">
    <source>
        <dbReference type="ARBA" id="ARBA00023004"/>
    </source>
</evidence>
<evidence type="ECO:0000313" key="10">
    <source>
        <dbReference type="EMBL" id="GIM45796.1"/>
    </source>
</evidence>
<keyword evidence="6" id="KW-0408">Iron</keyword>
<keyword evidence="4" id="KW-0479">Metal-binding</keyword>
<keyword evidence="11" id="KW-1185">Reference proteome</keyword>
<dbReference type="InterPro" id="IPR016454">
    <property type="entry name" value="Cysteine_dSase"/>
</dbReference>
<gene>
    <name evidence="10" type="ORF">DNHGIG_13450</name>
</gene>
<dbReference type="Gene3D" id="3.40.640.10">
    <property type="entry name" value="Type I PLP-dependent aspartate aminotransferase-like (Major domain)"/>
    <property type="match status" value="1"/>
</dbReference>
<dbReference type="GO" id="GO:0046872">
    <property type="term" value="F:metal ion binding"/>
    <property type="evidence" value="ECO:0007669"/>
    <property type="project" value="UniProtKB-KW"/>
</dbReference>
<dbReference type="InterPro" id="IPR000192">
    <property type="entry name" value="Aminotrans_V_dom"/>
</dbReference>
<evidence type="ECO:0000313" key="11">
    <source>
        <dbReference type="Proteomes" id="UP001057291"/>
    </source>
</evidence>
<evidence type="ECO:0000256" key="2">
    <source>
        <dbReference type="ARBA" id="ARBA00006490"/>
    </source>
</evidence>
<dbReference type="SUPFAM" id="SSF53383">
    <property type="entry name" value="PLP-dependent transferases"/>
    <property type="match status" value="1"/>
</dbReference>
<evidence type="ECO:0000256" key="7">
    <source>
        <dbReference type="ARBA" id="ARBA00023014"/>
    </source>
</evidence>
<proteinExistence type="inferred from homology"/>
<dbReference type="PIRSF" id="PIRSF005572">
    <property type="entry name" value="NifS"/>
    <property type="match status" value="1"/>
</dbReference>
<dbReference type="Gene3D" id="3.90.1150.10">
    <property type="entry name" value="Aspartate Aminotransferase, domain 1"/>
    <property type="match status" value="1"/>
</dbReference>
<evidence type="ECO:0000256" key="1">
    <source>
        <dbReference type="ARBA" id="ARBA00001933"/>
    </source>
</evidence>
<evidence type="ECO:0000259" key="9">
    <source>
        <dbReference type="Pfam" id="PF00266"/>
    </source>
</evidence>
<dbReference type="InterPro" id="IPR015422">
    <property type="entry name" value="PyrdxlP-dep_Trfase_small"/>
</dbReference>
<comment type="catalytic activity">
    <reaction evidence="8">
        <text>(sulfur carrier)-H + L-cysteine = (sulfur carrier)-SH + L-alanine</text>
        <dbReference type="Rhea" id="RHEA:43892"/>
        <dbReference type="Rhea" id="RHEA-COMP:14737"/>
        <dbReference type="Rhea" id="RHEA-COMP:14739"/>
        <dbReference type="ChEBI" id="CHEBI:29917"/>
        <dbReference type="ChEBI" id="CHEBI:35235"/>
        <dbReference type="ChEBI" id="CHEBI:57972"/>
        <dbReference type="ChEBI" id="CHEBI:64428"/>
        <dbReference type="EC" id="2.8.1.7"/>
    </reaction>
</comment>
<dbReference type="InterPro" id="IPR015421">
    <property type="entry name" value="PyrdxlP-dep_Trfase_major"/>
</dbReference>
<dbReference type="GO" id="GO:0031071">
    <property type="term" value="F:cysteine desulfurase activity"/>
    <property type="evidence" value="ECO:0007669"/>
    <property type="project" value="UniProtKB-EC"/>
</dbReference>
<reference evidence="10" key="1">
    <citation type="journal article" date="2023" name="Int. J. Syst. Evol. Microbiol.">
        <title>Collibacillus ludicampi gen. nov., sp. nov., a new soil bacterium of the family Alicyclobacillaceae.</title>
        <authorList>
            <person name="Jojima T."/>
            <person name="Ioku Y."/>
            <person name="Fukuta Y."/>
            <person name="Shirasaka N."/>
            <person name="Matsumura Y."/>
            <person name="Mori M."/>
        </authorList>
    </citation>
    <scope>NUCLEOTIDE SEQUENCE</scope>
    <source>
        <strain evidence="10">TP075</strain>
    </source>
</reference>
<dbReference type="EMBL" id="BOQE01000001">
    <property type="protein sequence ID" value="GIM45796.1"/>
    <property type="molecule type" value="Genomic_DNA"/>
</dbReference>
<dbReference type="Gene3D" id="1.10.260.50">
    <property type="match status" value="1"/>
</dbReference>
<evidence type="ECO:0000256" key="5">
    <source>
        <dbReference type="ARBA" id="ARBA00022898"/>
    </source>
</evidence>
<comment type="cofactor">
    <cofactor evidence="1">
        <name>pyridoxal 5'-phosphate</name>
        <dbReference type="ChEBI" id="CHEBI:597326"/>
    </cofactor>
</comment>
<evidence type="ECO:0000256" key="8">
    <source>
        <dbReference type="ARBA" id="ARBA00050776"/>
    </source>
</evidence>
<protein>
    <submittedName>
        <fullName evidence="10">Cysteine desulfurase NifS</fullName>
    </submittedName>
</protein>
<evidence type="ECO:0000256" key="4">
    <source>
        <dbReference type="ARBA" id="ARBA00022723"/>
    </source>
</evidence>
<accession>A0AAV4LDF5</accession>
<dbReference type="NCBIfam" id="NF002806">
    <property type="entry name" value="PRK02948.1"/>
    <property type="match status" value="1"/>
</dbReference>
<dbReference type="Pfam" id="PF00266">
    <property type="entry name" value="Aminotran_5"/>
    <property type="match status" value="1"/>
</dbReference>
<dbReference type="FunFam" id="3.40.640.10:FF:000084">
    <property type="entry name" value="IscS-like cysteine desulfurase"/>
    <property type="match status" value="1"/>
</dbReference>
<keyword evidence="5" id="KW-0663">Pyridoxal phosphate</keyword>
<dbReference type="AlphaFoldDB" id="A0AAV4LDF5"/>
<dbReference type="GO" id="GO:0051536">
    <property type="term" value="F:iron-sulfur cluster binding"/>
    <property type="evidence" value="ECO:0007669"/>
    <property type="project" value="UniProtKB-KW"/>
</dbReference>
<name>A0AAV4LDF5_9BACL</name>
<dbReference type="PANTHER" id="PTHR11601">
    <property type="entry name" value="CYSTEINE DESULFURYLASE FAMILY MEMBER"/>
    <property type="match status" value="1"/>
</dbReference>
<comment type="similarity">
    <text evidence="2">Belongs to the class-V pyridoxal-phosphate-dependent aminotransferase family. NifS/IscS subfamily.</text>
</comment>
<organism evidence="10 11">
    <name type="scientific">Collibacillus ludicampi</name>
    <dbReference type="NCBI Taxonomy" id="2771369"/>
    <lineage>
        <taxon>Bacteria</taxon>
        <taxon>Bacillati</taxon>
        <taxon>Bacillota</taxon>
        <taxon>Bacilli</taxon>
        <taxon>Bacillales</taxon>
        <taxon>Alicyclobacillaceae</taxon>
        <taxon>Collibacillus</taxon>
    </lineage>
</organism>